<dbReference type="RefSeq" id="WP_075018062.1">
    <property type="nucleotide sequence ID" value="NZ_FODD01000044.1"/>
</dbReference>
<dbReference type="OrthoDB" id="3763081at2"/>
<dbReference type="Proteomes" id="UP000181951">
    <property type="component" value="Unassembled WGS sequence"/>
</dbReference>
<evidence type="ECO:0000259" key="1">
    <source>
        <dbReference type="Pfam" id="PF13460"/>
    </source>
</evidence>
<protein>
    <submittedName>
        <fullName evidence="2">Putative NADH-flavin reductase</fullName>
    </submittedName>
</protein>
<evidence type="ECO:0000313" key="2">
    <source>
        <dbReference type="EMBL" id="SEO80044.1"/>
    </source>
</evidence>
<dbReference type="EMBL" id="FODD01000044">
    <property type="protein sequence ID" value="SEO80044.1"/>
    <property type="molecule type" value="Genomic_DNA"/>
</dbReference>
<sequence length="213" mass="21953">MRILVLGATGLTGTEVVRRALAAGHEVTALVRDPARMRVRDPAVTVAVGEVTRDRAAVTAAAEGCGAAVSALGSGHSLRSVLAPTVMSEAVPVIVRALPDAGVGRLVFLSSLGVGESWAVTPPSLKALYKPSLSRVFADKAAGERVLRASTLDWTLVCPPMLSNGPLTGRCTAGTDLRLRGVPRISRADVADFMVTEAAAGAHPRSTVVVASR</sequence>
<dbReference type="InterPro" id="IPR036291">
    <property type="entry name" value="NAD(P)-bd_dom_sf"/>
</dbReference>
<evidence type="ECO:0000313" key="3">
    <source>
        <dbReference type="Proteomes" id="UP000181951"/>
    </source>
</evidence>
<dbReference type="Pfam" id="PF13460">
    <property type="entry name" value="NAD_binding_10"/>
    <property type="match status" value="1"/>
</dbReference>
<dbReference type="GO" id="GO:0042602">
    <property type="term" value="F:riboflavin reductase (NADPH) activity"/>
    <property type="evidence" value="ECO:0007669"/>
    <property type="project" value="TreeGrafter"/>
</dbReference>
<dbReference type="InterPro" id="IPR016040">
    <property type="entry name" value="NAD(P)-bd_dom"/>
</dbReference>
<keyword evidence="3" id="KW-1185">Reference proteome</keyword>
<dbReference type="SUPFAM" id="SSF51735">
    <property type="entry name" value="NAD(P)-binding Rossmann-fold domains"/>
    <property type="match status" value="1"/>
</dbReference>
<dbReference type="STRING" id="310780.SAMN05216267_104413"/>
<dbReference type="PANTHER" id="PTHR43355">
    <property type="entry name" value="FLAVIN REDUCTASE (NADPH)"/>
    <property type="match status" value="1"/>
</dbReference>
<proteinExistence type="predicted"/>
<accession>A0A1H8SNZ6</accession>
<dbReference type="GO" id="GO:0004074">
    <property type="term" value="F:biliverdin reductase [NAD(P)H] activity"/>
    <property type="evidence" value="ECO:0007669"/>
    <property type="project" value="TreeGrafter"/>
</dbReference>
<gene>
    <name evidence="2" type="ORF">SAMN05216267_104413</name>
</gene>
<name>A0A1H8SNZ6_9ACTN</name>
<dbReference type="AlphaFoldDB" id="A0A1H8SNZ6"/>
<dbReference type="InterPro" id="IPR051606">
    <property type="entry name" value="Polyketide_Oxido-like"/>
</dbReference>
<dbReference type="PANTHER" id="PTHR43355:SF2">
    <property type="entry name" value="FLAVIN REDUCTASE (NADPH)"/>
    <property type="match status" value="1"/>
</dbReference>
<reference evidence="2 3" key="1">
    <citation type="submission" date="2016-10" db="EMBL/GenBank/DDBJ databases">
        <authorList>
            <person name="de Groot N.N."/>
        </authorList>
    </citation>
    <scope>NUCLEOTIDE SEQUENCE [LARGE SCALE GENOMIC DNA]</scope>
    <source>
        <strain evidence="2 3">CGMCC 4.2026</strain>
    </source>
</reference>
<dbReference type="Gene3D" id="3.40.50.720">
    <property type="entry name" value="NAD(P)-binding Rossmann-like Domain"/>
    <property type="match status" value="1"/>
</dbReference>
<organism evidence="2 3">
    <name type="scientific">Actinacidiphila rubida</name>
    <dbReference type="NCBI Taxonomy" id="310780"/>
    <lineage>
        <taxon>Bacteria</taxon>
        <taxon>Bacillati</taxon>
        <taxon>Actinomycetota</taxon>
        <taxon>Actinomycetes</taxon>
        <taxon>Kitasatosporales</taxon>
        <taxon>Streptomycetaceae</taxon>
        <taxon>Actinacidiphila</taxon>
    </lineage>
</organism>
<feature type="domain" description="NAD(P)-binding" evidence="1">
    <location>
        <begin position="7"/>
        <end position="196"/>
    </location>
</feature>